<keyword evidence="1" id="KW-0238">DNA-binding</keyword>
<accession>A0ABP6VYH5</accession>
<proteinExistence type="predicted"/>
<dbReference type="InterPro" id="IPR003018">
    <property type="entry name" value="GAF"/>
</dbReference>
<evidence type="ECO:0000313" key="4">
    <source>
        <dbReference type="Proteomes" id="UP001500630"/>
    </source>
</evidence>
<dbReference type="SMART" id="SM00862">
    <property type="entry name" value="Trans_reg_C"/>
    <property type="match status" value="1"/>
</dbReference>
<sequence length="443" mass="48241">MITASWRRSLDAGIDPEATSAPLVWDLSHIEDIRRAHPLQPLLPLLAQTLSGLADGTGHIMIVTDGDGRVLWREGGRTILRHADRVGLADGHQWAERSVGTNGIGTALATGRPTHVYSEEHLMRVLHVWSCSAAPITDPDSGRVIGCVDVSGTARSLHPATVALVAAAAKLAESQLALRMHERDQHLRRHFESVRRPGILLSPTGRVISGDPSGSLGERVHLGVHFPGQRMILRDGTVALLEPFSEGFLLRPSPSATASTLTLRFLGEGMPKASFGDRERPLSLRHAEILALLALHPHGLTAEQLSFHLYGDDGNPVTIRAEIHRLRAQLGDAIAAKPYRLTCPIEADFLELRRHLSAGDSDALARAYTGPLLLRSESPELRRERDELEAQVRACLLRHGCAGDLWAYAQTANGREDYEVLERLAALPATDPRAAAARARLCF</sequence>
<comment type="caution">
    <text evidence="3">The sequence shown here is derived from an EMBL/GenBank/DDBJ whole genome shotgun (WGS) entry which is preliminary data.</text>
</comment>
<reference evidence="4" key="1">
    <citation type="journal article" date="2019" name="Int. J. Syst. Evol. Microbiol.">
        <title>The Global Catalogue of Microorganisms (GCM) 10K type strain sequencing project: providing services to taxonomists for standard genome sequencing and annotation.</title>
        <authorList>
            <consortium name="The Broad Institute Genomics Platform"/>
            <consortium name="The Broad Institute Genome Sequencing Center for Infectious Disease"/>
            <person name="Wu L."/>
            <person name="Ma J."/>
        </authorList>
    </citation>
    <scope>NUCLEOTIDE SEQUENCE [LARGE SCALE GENOMIC DNA]</scope>
    <source>
        <strain evidence="4">JCM 17326</strain>
    </source>
</reference>
<dbReference type="Proteomes" id="UP001500630">
    <property type="component" value="Unassembled WGS sequence"/>
</dbReference>
<dbReference type="InterPro" id="IPR029016">
    <property type="entry name" value="GAF-like_dom_sf"/>
</dbReference>
<evidence type="ECO:0000256" key="1">
    <source>
        <dbReference type="ARBA" id="ARBA00023125"/>
    </source>
</evidence>
<protein>
    <submittedName>
        <fullName evidence="3">GAF domain-containing protein</fullName>
    </submittedName>
</protein>
<evidence type="ECO:0000259" key="2">
    <source>
        <dbReference type="SMART" id="SM00862"/>
    </source>
</evidence>
<evidence type="ECO:0000313" key="3">
    <source>
        <dbReference type="EMBL" id="GAA3542456.1"/>
    </source>
</evidence>
<feature type="domain" description="OmpR/PhoB-type" evidence="2">
    <location>
        <begin position="277"/>
        <end position="341"/>
    </location>
</feature>
<dbReference type="EMBL" id="BAABDQ010000004">
    <property type="protein sequence ID" value="GAA3542456.1"/>
    <property type="molecule type" value="Genomic_DNA"/>
</dbReference>
<dbReference type="Gene3D" id="3.30.450.40">
    <property type="match status" value="1"/>
</dbReference>
<dbReference type="InterPro" id="IPR001867">
    <property type="entry name" value="OmpR/PhoB-type_DNA-bd"/>
</dbReference>
<dbReference type="Pfam" id="PF01590">
    <property type="entry name" value="GAF"/>
    <property type="match status" value="1"/>
</dbReference>
<organism evidence="3 4">
    <name type="scientific">Nonomuraea rosea</name>
    <dbReference type="NCBI Taxonomy" id="638574"/>
    <lineage>
        <taxon>Bacteria</taxon>
        <taxon>Bacillati</taxon>
        <taxon>Actinomycetota</taxon>
        <taxon>Actinomycetes</taxon>
        <taxon>Streptosporangiales</taxon>
        <taxon>Streptosporangiaceae</taxon>
        <taxon>Nonomuraea</taxon>
    </lineage>
</organism>
<keyword evidence="4" id="KW-1185">Reference proteome</keyword>
<name>A0ABP6VYH5_9ACTN</name>
<gene>
    <name evidence="3" type="ORF">GCM10022419_023260</name>
</gene>